<gene>
    <name evidence="3" type="primary">LOC104216578</name>
</gene>
<feature type="compositionally biased region" description="Polar residues" evidence="1">
    <location>
        <begin position="256"/>
        <end position="273"/>
    </location>
</feature>
<evidence type="ECO:0000256" key="1">
    <source>
        <dbReference type="SAM" id="MobiDB-lite"/>
    </source>
</evidence>
<feature type="region of interest" description="Disordered" evidence="1">
    <location>
        <begin position="1"/>
        <end position="81"/>
    </location>
</feature>
<reference evidence="2" key="1">
    <citation type="journal article" date="2013" name="Genome Biol.">
        <title>Reference genomes and transcriptomes of Nicotiana sylvestris and Nicotiana tomentosiformis.</title>
        <authorList>
            <person name="Sierro N."/>
            <person name="Battey J.N."/>
            <person name="Ouadi S."/>
            <person name="Bovet L."/>
            <person name="Goepfert S."/>
            <person name="Bakaher N."/>
            <person name="Peitsch M.C."/>
            <person name="Ivanov N.V."/>
        </authorList>
    </citation>
    <scope>NUCLEOTIDE SEQUENCE [LARGE SCALE GENOMIC DNA]</scope>
</reference>
<sequence length="273" mass="31900">MRATKTRETEKKEKSINEDEDNSGVQKEEKEGQEKKKQGKHLALEENKQAITTQSQNKCKEKRSNYEDTNEERQVKTQRRLDTTQGIFQKIKRETKPPLRIEQTRERRRIRILVRGTLPIRSKQWKENKETNNSYNKKRQETKNHSNQAISMVKESSINENAQEVQCHKVVIDNEDPNNVKEPSGIVINQQTEHNTQTREKYKNEEVLQIDSTCSTCLPTNIIEQPGIQLMVELYANQEQGLHNKLEEVIKHPGQVPTSSQNMKVSEQQENEN</sequence>
<accession>A0A1U7VAA4</accession>
<protein>
    <submittedName>
        <fullName evidence="3">Uncharacterized protein LOC104216578</fullName>
    </submittedName>
</protein>
<evidence type="ECO:0000313" key="3">
    <source>
        <dbReference type="RefSeq" id="XP_009764962.1"/>
    </source>
</evidence>
<proteinExistence type="predicted"/>
<name>A0A1U7VAA4_NICSY</name>
<organism evidence="2 3">
    <name type="scientific">Nicotiana sylvestris</name>
    <name type="common">Wood tobacco</name>
    <name type="synonym">South American tobacco</name>
    <dbReference type="NCBI Taxonomy" id="4096"/>
    <lineage>
        <taxon>Eukaryota</taxon>
        <taxon>Viridiplantae</taxon>
        <taxon>Streptophyta</taxon>
        <taxon>Embryophyta</taxon>
        <taxon>Tracheophyta</taxon>
        <taxon>Spermatophyta</taxon>
        <taxon>Magnoliopsida</taxon>
        <taxon>eudicotyledons</taxon>
        <taxon>Gunneridae</taxon>
        <taxon>Pentapetalae</taxon>
        <taxon>asterids</taxon>
        <taxon>lamiids</taxon>
        <taxon>Solanales</taxon>
        <taxon>Solanaceae</taxon>
        <taxon>Nicotianoideae</taxon>
        <taxon>Nicotianeae</taxon>
        <taxon>Nicotiana</taxon>
    </lineage>
</organism>
<dbReference type="Proteomes" id="UP000189701">
    <property type="component" value="Unplaced"/>
</dbReference>
<feature type="compositionally biased region" description="Basic and acidic residues" evidence="1">
    <location>
        <begin position="1"/>
        <end position="17"/>
    </location>
</feature>
<dbReference type="RefSeq" id="XP_009764962.1">
    <property type="nucleotide sequence ID" value="XM_009766660.1"/>
</dbReference>
<evidence type="ECO:0000313" key="2">
    <source>
        <dbReference type="Proteomes" id="UP000189701"/>
    </source>
</evidence>
<feature type="region of interest" description="Disordered" evidence="1">
    <location>
        <begin position="253"/>
        <end position="273"/>
    </location>
</feature>
<feature type="compositionally biased region" description="Basic and acidic residues" evidence="1">
    <location>
        <begin position="58"/>
        <end position="81"/>
    </location>
</feature>
<dbReference type="AlphaFoldDB" id="A0A1U7VAA4"/>
<reference evidence="3" key="2">
    <citation type="submission" date="2025-08" db="UniProtKB">
        <authorList>
            <consortium name="RefSeq"/>
        </authorList>
    </citation>
    <scope>IDENTIFICATION</scope>
    <source>
        <tissue evidence="3">Leaf</tissue>
    </source>
</reference>
<feature type="compositionally biased region" description="Basic and acidic residues" evidence="1">
    <location>
        <begin position="26"/>
        <end position="48"/>
    </location>
</feature>
<feature type="region of interest" description="Disordered" evidence="1">
    <location>
        <begin position="126"/>
        <end position="145"/>
    </location>
</feature>
<keyword evidence="2" id="KW-1185">Reference proteome</keyword>